<feature type="transmembrane region" description="Helical" evidence="6">
    <location>
        <begin position="299"/>
        <end position="321"/>
    </location>
</feature>
<proteinExistence type="predicted"/>
<feature type="transmembrane region" description="Helical" evidence="6">
    <location>
        <begin position="12"/>
        <end position="33"/>
    </location>
</feature>
<dbReference type="EMBL" id="SAXT01000001">
    <property type="protein sequence ID" value="TXJ13619.1"/>
    <property type="molecule type" value="Genomic_DNA"/>
</dbReference>
<dbReference type="InterPro" id="IPR050833">
    <property type="entry name" value="Poly_Biosynth_Transport"/>
</dbReference>
<feature type="transmembrane region" description="Helical" evidence="6">
    <location>
        <begin position="361"/>
        <end position="381"/>
    </location>
</feature>
<evidence type="ECO:0000256" key="1">
    <source>
        <dbReference type="ARBA" id="ARBA00004651"/>
    </source>
</evidence>
<reference evidence="7 8" key="1">
    <citation type="journal article" date="1992" name="Lakartidningen">
        <title>[Penicillin V and not amoxicillin is the first choice preparation in acute otitis].</title>
        <authorList>
            <person name="Kamme C."/>
            <person name="Lundgren K."/>
            <person name="Prellner K."/>
        </authorList>
    </citation>
    <scope>NUCLEOTIDE SEQUENCE [LARGE SCALE GENOMIC DNA]</scope>
    <source>
        <strain evidence="7 8">W1</strain>
    </source>
</reference>
<feature type="transmembrane region" description="Helical" evidence="6">
    <location>
        <begin position="54"/>
        <end position="72"/>
    </location>
</feature>
<feature type="transmembrane region" description="Helical" evidence="6">
    <location>
        <begin position="333"/>
        <end position="355"/>
    </location>
</feature>
<keyword evidence="4 6" id="KW-1133">Transmembrane helix</keyword>
<dbReference type="RefSeq" id="WP_147757748.1">
    <property type="nucleotide sequence ID" value="NZ_SAXT01000001.1"/>
</dbReference>
<comment type="subcellular location">
    <subcellularLocation>
        <location evidence="1">Cell membrane</location>
        <topology evidence="1">Multi-pass membrane protein</topology>
    </subcellularLocation>
</comment>
<evidence type="ECO:0000256" key="3">
    <source>
        <dbReference type="ARBA" id="ARBA00022692"/>
    </source>
</evidence>
<evidence type="ECO:0000256" key="2">
    <source>
        <dbReference type="ARBA" id="ARBA00022475"/>
    </source>
</evidence>
<evidence type="ECO:0000256" key="4">
    <source>
        <dbReference type="ARBA" id="ARBA00022989"/>
    </source>
</evidence>
<comment type="caution">
    <text evidence="7">The sequence shown here is derived from an EMBL/GenBank/DDBJ whole genome shotgun (WGS) entry which is preliminary data.</text>
</comment>
<evidence type="ECO:0000313" key="7">
    <source>
        <dbReference type="EMBL" id="TXJ13619.1"/>
    </source>
</evidence>
<name>A0A5C8CK30_9SPIR</name>
<dbReference type="PANTHER" id="PTHR30250">
    <property type="entry name" value="PST FAMILY PREDICTED COLANIC ACID TRANSPORTER"/>
    <property type="match status" value="1"/>
</dbReference>
<evidence type="ECO:0000256" key="6">
    <source>
        <dbReference type="SAM" id="Phobius"/>
    </source>
</evidence>
<evidence type="ECO:0000313" key="8">
    <source>
        <dbReference type="Proteomes" id="UP000325116"/>
    </source>
</evidence>
<gene>
    <name evidence="7" type="ORF">EPJ80_02450</name>
</gene>
<feature type="transmembrane region" description="Helical" evidence="6">
    <location>
        <begin position="84"/>
        <end position="110"/>
    </location>
</feature>
<accession>A0A5C8CK30</accession>
<feature type="transmembrane region" description="Helical" evidence="6">
    <location>
        <begin position="176"/>
        <end position="193"/>
    </location>
</feature>
<keyword evidence="3 6" id="KW-0812">Transmembrane</keyword>
<feature type="transmembrane region" description="Helical" evidence="6">
    <location>
        <begin position="149"/>
        <end position="169"/>
    </location>
</feature>
<protein>
    <submittedName>
        <fullName evidence="7">NADH-quinone oxidoreductase subunit L</fullName>
    </submittedName>
</protein>
<keyword evidence="2" id="KW-1003">Cell membrane</keyword>
<keyword evidence="5 6" id="KW-0472">Membrane</keyword>
<evidence type="ECO:0000256" key="5">
    <source>
        <dbReference type="ARBA" id="ARBA00023136"/>
    </source>
</evidence>
<feature type="transmembrane region" description="Helical" evidence="6">
    <location>
        <begin position="393"/>
        <end position="418"/>
    </location>
</feature>
<feature type="transmembrane region" description="Helical" evidence="6">
    <location>
        <begin position="267"/>
        <end position="287"/>
    </location>
</feature>
<dbReference type="PANTHER" id="PTHR30250:SF11">
    <property type="entry name" value="O-ANTIGEN TRANSPORTER-RELATED"/>
    <property type="match status" value="1"/>
</dbReference>
<feature type="transmembrane region" description="Helical" evidence="6">
    <location>
        <begin position="117"/>
        <end position="137"/>
    </location>
</feature>
<dbReference type="Proteomes" id="UP000325116">
    <property type="component" value="Unassembled WGS sequence"/>
</dbReference>
<organism evidence="7 8">
    <name type="scientific">Brachyspira aalborgi</name>
    <dbReference type="NCBI Taxonomy" id="29522"/>
    <lineage>
        <taxon>Bacteria</taxon>
        <taxon>Pseudomonadati</taxon>
        <taxon>Spirochaetota</taxon>
        <taxon>Spirochaetia</taxon>
        <taxon>Brachyspirales</taxon>
        <taxon>Brachyspiraceae</taxon>
        <taxon>Brachyspira</taxon>
    </lineage>
</organism>
<feature type="transmembrane region" description="Helical" evidence="6">
    <location>
        <begin position="224"/>
        <end position="246"/>
    </location>
</feature>
<dbReference type="AlphaFoldDB" id="A0A5C8CK30"/>
<sequence>MNKIKELYKNYGYYINYILLVALNGFTSVLNYISSIYINRSLSISDFAYYNGIINIYSIIILTVSSFSYYIMHNYENEEDAKRYWANGYFIAIIIFVVFVFSIPLIYILFNIKNYKALFIISIAIFISVFTIVSQSILKINNYIGYDYMASFISALFGKIILLAIFIITGLSLEKSIICVLVSCLIYFIIHIFELKKKNLPYYAEIKNLKKYFLVKDLSDFKNYIINVVIINFIFNWISLNDVLMANRYLDKLSAGYYSTIALIIKMFFYIGAPIAAVMFSYILISMKNKNKDREKKVLYYSIILYSLASLFLSAFLIIFAKQIILIQFTERYEAIIPLIPKAALFGFSLGFAVLTFNYGLAYKLFYPFYGYLIIFAYVYFSLRNGERTFERFIFIMTVFYLILFIYNLLIIIFHRIFLLKNKIY</sequence>
<dbReference type="GO" id="GO:0005886">
    <property type="term" value="C:plasma membrane"/>
    <property type="evidence" value="ECO:0007669"/>
    <property type="project" value="UniProtKB-SubCell"/>
</dbReference>